<organism evidence="2 3">
    <name type="scientific">Caenorhabditis angaria</name>
    <dbReference type="NCBI Taxonomy" id="860376"/>
    <lineage>
        <taxon>Eukaryota</taxon>
        <taxon>Metazoa</taxon>
        <taxon>Ecdysozoa</taxon>
        <taxon>Nematoda</taxon>
        <taxon>Chromadorea</taxon>
        <taxon>Rhabditida</taxon>
        <taxon>Rhabditina</taxon>
        <taxon>Rhabditomorpha</taxon>
        <taxon>Rhabditoidea</taxon>
        <taxon>Rhabditidae</taxon>
        <taxon>Peloderinae</taxon>
        <taxon>Caenorhabditis</taxon>
    </lineage>
</organism>
<evidence type="ECO:0000313" key="2">
    <source>
        <dbReference type="EMBL" id="CAI5453444.1"/>
    </source>
</evidence>
<dbReference type="GO" id="GO:0005886">
    <property type="term" value="C:plasma membrane"/>
    <property type="evidence" value="ECO:0007669"/>
    <property type="project" value="TreeGrafter"/>
</dbReference>
<reference evidence="2" key="1">
    <citation type="submission" date="2022-11" db="EMBL/GenBank/DDBJ databases">
        <authorList>
            <person name="Kikuchi T."/>
        </authorList>
    </citation>
    <scope>NUCLEOTIDE SEQUENCE</scope>
    <source>
        <strain evidence="2">PS1010</strain>
    </source>
</reference>
<dbReference type="Proteomes" id="UP001152747">
    <property type="component" value="Unassembled WGS sequence"/>
</dbReference>
<dbReference type="AlphaFoldDB" id="A0A9P1N8A3"/>
<keyword evidence="1" id="KW-0472">Membrane</keyword>
<proteinExistence type="predicted"/>
<evidence type="ECO:0000256" key="1">
    <source>
        <dbReference type="SAM" id="Phobius"/>
    </source>
</evidence>
<keyword evidence="3" id="KW-1185">Reference proteome</keyword>
<evidence type="ECO:0000313" key="3">
    <source>
        <dbReference type="Proteomes" id="UP001152747"/>
    </source>
</evidence>
<keyword evidence="1" id="KW-0812">Transmembrane</keyword>
<gene>
    <name evidence="2" type="ORF">CAMP_LOCUS16081</name>
</gene>
<dbReference type="GO" id="GO:0038022">
    <property type="term" value="F:G protein-coupled olfactory receptor activity"/>
    <property type="evidence" value="ECO:0007669"/>
    <property type="project" value="TreeGrafter"/>
</dbReference>
<protein>
    <recommendedName>
        <fullName evidence="4">Seven TM Receptor</fullName>
    </recommendedName>
</protein>
<comment type="caution">
    <text evidence="2">The sequence shown here is derived from an EMBL/GenBank/DDBJ whole genome shotgun (WGS) entry which is preliminary data.</text>
</comment>
<dbReference type="EMBL" id="CANHGI010000005">
    <property type="protein sequence ID" value="CAI5453444.1"/>
    <property type="molecule type" value="Genomic_DNA"/>
</dbReference>
<feature type="transmembrane region" description="Helical" evidence="1">
    <location>
        <begin position="148"/>
        <end position="174"/>
    </location>
</feature>
<dbReference type="Pfam" id="PF10326">
    <property type="entry name" value="7TM_GPCR_Str"/>
    <property type="match status" value="1"/>
</dbReference>
<dbReference type="InterPro" id="IPR019428">
    <property type="entry name" value="7TM_GPCR_serpentine_rcpt_Str"/>
</dbReference>
<name>A0A9P1N8A3_9PELO</name>
<dbReference type="GO" id="GO:0042048">
    <property type="term" value="P:olfactory behavior"/>
    <property type="evidence" value="ECO:0007669"/>
    <property type="project" value="TreeGrafter"/>
</dbReference>
<feature type="transmembrane region" description="Helical" evidence="1">
    <location>
        <begin position="194"/>
        <end position="223"/>
    </location>
</feature>
<feature type="transmembrane region" description="Helical" evidence="1">
    <location>
        <begin position="78"/>
        <end position="100"/>
    </location>
</feature>
<feature type="transmembrane region" description="Helical" evidence="1">
    <location>
        <begin position="36"/>
        <end position="58"/>
    </location>
</feature>
<dbReference type="PANTHER" id="PTHR22943">
    <property type="entry name" value="7-TRANSMEMBRANE DOMAIN RECEPTOR C.ELEGANS"/>
    <property type="match status" value="1"/>
</dbReference>
<dbReference type="SUPFAM" id="SSF81321">
    <property type="entry name" value="Family A G protein-coupled receptor-like"/>
    <property type="match status" value="1"/>
</dbReference>
<accession>A0A9P1N8A3</accession>
<keyword evidence="1" id="KW-1133">Transmembrane helix</keyword>
<evidence type="ECO:0008006" key="4">
    <source>
        <dbReference type="Google" id="ProtNLM"/>
    </source>
</evidence>
<feature type="transmembrane region" description="Helical" evidence="1">
    <location>
        <begin position="229"/>
        <end position="251"/>
    </location>
</feature>
<sequence length="277" mass="31301">MLFSLLDVIVRPIIFSHGSIVISVSTNFSLAKDFGVFLLSIWSGFFGSFLGFFALQFIYRYLVACKSKTLKTFNDSRIILWMILPVFVGLFWGSVTYNFLQPNHTINHDIKSIVKEEFNWDTEELAYIGPNLYESSGNGEIHVNEKSLIAIVIIWSFVNISIFTVSFFAIKCYLRINSKFGGSTSLNHLQHQLFYALVTQTLIPFILMHLPVTILLCSTVFNLELGCSSSLVAVSIAFFPALDPLPVMLIIKNYRNAVANAVTIRAFTLSRKQQHSN</sequence>
<dbReference type="PANTHER" id="PTHR22943:SF248">
    <property type="entry name" value="SEVEN TM RECEPTOR"/>
    <property type="match status" value="1"/>
</dbReference>